<keyword evidence="1" id="KW-0597">Phosphoprotein</keyword>
<accession>A0A1G5IYB5</accession>
<keyword evidence="5" id="KW-1185">Reference proteome</keyword>
<evidence type="ECO:0000259" key="2">
    <source>
        <dbReference type="PROSITE" id="PS50110"/>
    </source>
</evidence>
<dbReference type="InterPro" id="IPR052020">
    <property type="entry name" value="Cyclic_di-GMP/3'3'-cGAMP_PDE"/>
</dbReference>
<dbReference type="SUPFAM" id="SSF109604">
    <property type="entry name" value="HD-domain/PDEase-like"/>
    <property type="match status" value="1"/>
</dbReference>
<evidence type="ECO:0000256" key="1">
    <source>
        <dbReference type="PROSITE-ProRule" id="PRU00169"/>
    </source>
</evidence>
<dbReference type="SMART" id="SM00448">
    <property type="entry name" value="REC"/>
    <property type="match status" value="1"/>
</dbReference>
<dbReference type="AlphaFoldDB" id="A0A1G5IYB5"/>
<feature type="domain" description="Response regulatory" evidence="2">
    <location>
        <begin position="2"/>
        <end position="119"/>
    </location>
</feature>
<dbReference type="InterPro" id="IPR003607">
    <property type="entry name" value="HD/PDEase_dom"/>
</dbReference>
<protein>
    <submittedName>
        <fullName evidence="4">Putative two-component system response regulator</fullName>
    </submittedName>
</protein>
<dbReference type="STRING" id="419481.SAMN05216233_122104"/>
<organism evidence="4 5">
    <name type="scientific">Desulfoluna spongiiphila</name>
    <dbReference type="NCBI Taxonomy" id="419481"/>
    <lineage>
        <taxon>Bacteria</taxon>
        <taxon>Pseudomonadati</taxon>
        <taxon>Thermodesulfobacteriota</taxon>
        <taxon>Desulfobacteria</taxon>
        <taxon>Desulfobacterales</taxon>
        <taxon>Desulfolunaceae</taxon>
        <taxon>Desulfoluna</taxon>
    </lineage>
</organism>
<evidence type="ECO:0000313" key="4">
    <source>
        <dbReference type="EMBL" id="SCY80418.1"/>
    </source>
</evidence>
<dbReference type="PANTHER" id="PTHR45228">
    <property type="entry name" value="CYCLIC DI-GMP PHOSPHODIESTERASE TM_0186-RELATED"/>
    <property type="match status" value="1"/>
</dbReference>
<dbReference type="CDD" id="cd00077">
    <property type="entry name" value="HDc"/>
    <property type="match status" value="1"/>
</dbReference>
<reference evidence="4 5" key="1">
    <citation type="submission" date="2016-10" db="EMBL/GenBank/DDBJ databases">
        <authorList>
            <person name="de Groot N.N."/>
        </authorList>
    </citation>
    <scope>NUCLEOTIDE SEQUENCE [LARGE SCALE GENOMIC DNA]</scope>
    <source>
        <strain evidence="4 5">AA1</strain>
    </source>
</reference>
<dbReference type="Gene3D" id="1.10.3210.10">
    <property type="entry name" value="Hypothetical protein af1432"/>
    <property type="match status" value="1"/>
</dbReference>
<dbReference type="Pfam" id="PF00072">
    <property type="entry name" value="Response_reg"/>
    <property type="match status" value="1"/>
</dbReference>
<sequence>MNVLVVDDEILSVELLKEALNLTGYEVAVRENGSEALAYLRDHGECRIVITDWEMPDMDGLELTRRIRQDSIGHYVYIIMVTSRGGTANVVEGLEAGADDFMSKPFHPSELEVRLRSGLRLMSLEASNMTIFALAKLAESRDPETGAHLERVRGYSRALALRMGAEGPLRGEIDTAFVENMYLTTPLHDIGKVAIPDYVLLKPGRLTDAEFEIMKRHTTEGAATLDSVLKVAPHASFLRVARDIALCHHERYDGTGYPRGLKGRDIPLAARIFSLADVYDALISKRVYKPAYSHDVAKNLIMEGDGTQFDPYVVEAFLALEETFEAIVESQGRGM</sequence>
<dbReference type="Pfam" id="PF13487">
    <property type="entry name" value="HD_5"/>
    <property type="match status" value="1"/>
</dbReference>
<evidence type="ECO:0000259" key="3">
    <source>
        <dbReference type="PROSITE" id="PS51832"/>
    </source>
</evidence>
<dbReference type="SUPFAM" id="SSF52172">
    <property type="entry name" value="CheY-like"/>
    <property type="match status" value="1"/>
</dbReference>
<dbReference type="PROSITE" id="PS50110">
    <property type="entry name" value="RESPONSE_REGULATORY"/>
    <property type="match status" value="1"/>
</dbReference>
<dbReference type="InterPro" id="IPR037522">
    <property type="entry name" value="HD_GYP_dom"/>
</dbReference>
<feature type="domain" description="HD-GYP" evidence="3">
    <location>
        <begin position="123"/>
        <end position="333"/>
    </location>
</feature>
<dbReference type="InterPro" id="IPR001789">
    <property type="entry name" value="Sig_transdc_resp-reg_receiver"/>
</dbReference>
<evidence type="ECO:0000313" key="5">
    <source>
        <dbReference type="Proteomes" id="UP000198870"/>
    </source>
</evidence>
<feature type="modified residue" description="4-aspartylphosphate" evidence="1">
    <location>
        <position position="52"/>
    </location>
</feature>
<gene>
    <name evidence="4" type="ORF">SAMN05216233_122104</name>
</gene>
<dbReference type="PANTHER" id="PTHR45228:SF5">
    <property type="entry name" value="CYCLIC DI-GMP PHOSPHODIESTERASE VC_1348-RELATED"/>
    <property type="match status" value="1"/>
</dbReference>
<dbReference type="InterPro" id="IPR011006">
    <property type="entry name" value="CheY-like_superfamily"/>
</dbReference>
<proteinExistence type="predicted"/>
<dbReference type="PROSITE" id="PS51832">
    <property type="entry name" value="HD_GYP"/>
    <property type="match status" value="1"/>
</dbReference>
<name>A0A1G5IYB5_9BACT</name>
<dbReference type="Gene3D" id="3.40.50.2300">
    <property type="match status" value="1"/>
</dbReference>
<dbReference type="OrthoDB" id="9764337at2"/>
<dbReference type="Proteomes" id="UP000198870">
    <property type="component" value="Unassembled WGS sequence"/>
</dbReference>
<dbReference type="SMART" id="SM00471">
    <property type="entry name" value="HDc"/>
    <property type="match status" value="1"/>
</dbReference>
<dbReference type="EMBL" id="FMUX01000022">
    <property type="protein sequence ID" value="SCY80418.1"/>
    <property type="molecule type" value="Genomic_DNA"/>
</dbReference>
<dbReference type="GO" id="GO:0000160">
    <property type="term" value="P:phosphorelay signal transduction system"/>
    <property type="evidence" value="ECO:0007669"/>
    <property type="project" value="InterPro"/>
</dbReference>
<dbReference type="CDD" id="cd17574">
    <property type="entry name" value="REC_OmpR"/>
    <property type="match status" value="1"/>
</dbReference>
<dbReference type="RefSeq" id="WP_092214438.1">
    <property type="nucleotide sequence ID" value="NZ_FMUX01000022.1"/>
</dbReference>